<reference evidence="2" key="1">
    <citation type="journal article" date="2020" name="mSystems">
        <title>Genome- and Community-Level Interaction Insights into Carbon Utilization and Element Cycling Functions of Hydrothermarchaeota in Hydrothermal Sediment.</title>
        <authorList>
            <person name="Zhou Z."/>
            <person name="Liu Y."/>
            <person name="Xu W."/>
            <person name="Pan J."/>
            <person name="Luo Z.H."/>
            <person name="Li M."/>
        </authorList>
    </citation>
    <scope>NUCLEOTIDE SEQUENCE [LARGE SCALE GENOMIC DNA]</scope>
    <source>
        <strain evidence="2">HyVt-485</strain>
    </source>
</reference>
<dbReference type="InterPro" id="IPR029058">
    <property type="entry name" value="AB_hydrolase_fold"/>
</dbReference>
<evidence type="ECO:0000313" key="2">
    <source>
        <dbReference type="EMBL" id="HHL43128.1"/>
    </source>
</evidence>
<dbReference type="Proteomes" id="UP000885830">
    <property type="component" value="Unassembled WGS sequence"/>
</dbReference>
<name>A0A7C5M0F2_9PROT</name>
<dbReference type="Pfam" id="PF01738">
    <property type="entry name" value="DLH"/>
    <property type="match status" value="1"/>
</dbReference>
<dbReference type="GO" id="GO:0016787">
    <property type="term" value="F:hydrolase activity"/>
    <property type="evidence" value="ECO:0007669"/>
    <property type="project" value="InterPro"/>
</dbReference>
<organism evidence="2">
    <name type="scientific">Hellea balneolensis</name>
    <dbReference type="NCBI Taxonomy" id="287478"/>
    <lineage>
        <taxon>Bacteria</taxon>
        <taxon>Pseudomonadati</taxon>
        <taxon>Pseudomonadota</taxon>
        <taxon>Alphaproteobacteria</taxon>
        <taxon>Maricaulales</taxon>
        <taxon>Robiginitomaculaceae</taxon>
        <taxon>Hellea</taxon>
    </lineage>
</organism>
<dbReference type="InterPro" id="IPR002925">
    <property type="entry name" value="Dienelactn_hydro"/>
</dbReference>
<feature type="domain" description="Dienelactone hydrolase" evidence="1">
    <location>
        <begin position="27"/>
        <end position="235"/>
    </location>
</feature>
<dbReference type="SUPFAM" id="SSF53474">
    <property type="entry name" value="alpha/beta-Hydrolases"/>
    <property type="match status" value="1"/>
</dbReference>
<sequence length="245" mass="26518">MNITTKPFEYKDGSTTCVGYIAWDESYASERPCVLVAHDWRGRTAFSEEKAVQMAALGYVGIAIDVYGEGQNGASPEENAALMQPFIDDRKKLLTRLKAAHSAAQKLDQVDADEIAIIGFCFGGLCALDLARSGVDIKAAISFHGLFDGHDLPAKKIKASVLALHGWDDPMVPPAKVVDLGTELTKAGCDWQIHAYGKTSHAFTNPEAQDKKNGLMYSALAEQRAWAAAMDLLNEKFSLHGVSDA</sequence>
<dbReference type="EMBL" id="DRMJ01000299">
    <property type="protein sequence ID" value="HHL43128.1"/>
    <property type="molecule type" value="Genomic_DNA"/>
</dbReference>
<protein>
    <submittedName>
        <fullName evidence="2">Carboxymethylenebutenolidase</fullName>
    </submittedName>
</protein>
<evidence type="ECO:0000259" key="1">
    <source>
        <dbReference type="Pfam" id="PF01738"/>
    </source>
</evidence>
<dbReference type="InterPro" id="IPR050261">
    <property type="entry name" value="FrsA_esterase"/>
</dbReference>
<dbReference type="PANTHER" id="PTHR22946:SF0">
    <property type="entry name" value="DIENELACTONE HYDROLASE DOMAIN-CONTAINING PROTEIN"/>
    <property type="match status" value="1"/>
</dbReference>
<proteinExistence type="predicted"/>
<gene>
    <name evidence="2" type="ORF">ENJ42_05890</name>
</gene>
<dbReference type="AlphaFoldDB" id="A0A7C5M0F2"/>
<dbReference type="PANTHER" id="PTHR22946">
    <property type="entry name" value="DIENELACTONE HYDROLASE DOMAIN-CONTAINING PROTEIN-RELATED"/>
    <property type="match status" value="1"/>
</dbReference>
<comment type="caution">
    <text evidence="2">The sequence shown here is derived from an EMBL/GenBank/DDBJ whole genome shotgun (WGS) entry which is preliminary data.</text>
</comment>
<dbReference type="Gene3D" id="3.40.50.1820">
    <property type="entry name" value="alpha/beta hydrolase"/>
    <property type="match status" value="1"/>
</dbReference>
<accession>A0A7C5M0F2</accession>